<dbReference type="AlphaFoldDB" id="A0A4Y2FRR1"/>
<dbReference type="Proteomes" id="UP000499080">
    <property type="component" value="Unassembled WGS sequence"/>
</dbReference>
<dbReference type="EMBL" id="BGPR01001019">
    <property type="protein sequence ID" value="GBM43145.1"/>
    <property type="molecule type" value="Genomic_DNA"/>
</dbReference>
<feature type="compositionally biased region" description="Basic and acidic residues" evidence="1">
    <location>
        <begin position="62"/>
        <end position="71"/>
    </location>
</feature>
<sequence length="92" mass="10614">MSDRDEDFNKHKRSSNQAHKSLCNLIRNPTTIIRKQSSLEQPSQSIPKPYRKSWSNPPNENDGQKPEDSGKCDSCSQDPRQLTTLIYRNRPS</sequence>
<protein>
    <submittedName>
        <fullName evidence="2">Uncharacterized protein</fullName>
    </submittedName>
</protein>
<gene>
    <name evidence="2" type="ORF">AVEN_2272_1</name>
</gene>
<feature type="compositionally biased region" description="Polar residues" evidence="1">
    <location>
        <begin position="74"/>
        <end position="92"/>
    </location>
</feature>
<evidence type="ECO:0000256" key="1">
    <source>
        <dbReference type="SAM" id="MobiDB-lite"/>
    </source>
</evidence>
<organism evidence="2 3">
    <name type="scientific">Araneus ventricosus</name>
    <name type="common">Orbweaver spider</name>
    <name type="synonym">Epeira ventricosa</name>
    <dbReference type="NCBI Taxonomy" id="182803"/>
    <lineage>
        <taxon>Eukaryota</taxon>
        <taxon>Metazoa</taxon>
        <taxon>Ecdysozoa</taxon>
        <taxon>Arthropoda</taxon>
        <taxon>Chelicerata</taxon>
        <taxon>Arachnida</taxon>
        <taxon>Araneae</taxon>
        <taxon>Araneomorphae</taxon>
        <taxon>Entelegynae</taxon>
        <taxon>Araneoidea</taxon>
        <taxon>Araneidae</taxon>
        <taxon>Araneus</taxon>
    </lineage>
</organism>
<feature type="region of interest" description="Disordered" evidence="1">
    <location>
        <begin position="1"/>
        <end position="92"/>
    </location>
</feature>
<feature type="compositionally biased region" description="Polar residues" evidence="1">
    <location>
        <begin position="27"/>
        <end position="46"/>
    </location>
</feature>
<name>A0A4Y2FRR1_ARAVE</name>
<comment type="caution">
    <text evidence="2">The sequence shown here is derived from an EMBL/GenBank/DDBJ whole genome shotgun (WGS) entry which is preliminary data.</text>
</comment>
<evidence type="ECO:0000313" key="3">
    <source>
        <dbReference type="Proteomes" id="UP000499080"/>
    </source>
</evidence>
<proteinExistence type="predicted"/>
<accession>A0A4Y2FRR1</accession>
<keyword evidence="3" id="KW-1185">Reference proteome</keyword>
<evidence type="ECO:0000313" key="2">
    <source>
        <dbReference type="EMBL" id="GBM43145.1"/>
    </source>
</evidence>
<reference evidence="2 3" key="1">
    <citation type="journal article" date="2019" name="Sci. Rep.">
        <title>Orb-weaving spider Araneus ventricosus genome elucidates the spidroin gene catalogue.</title>
        <authorList>
            <person name="Kono N."/>
            <person name="Nakamura H."/>
            <person name="Ohtoshi R."/>
            <person name="Moran D.A.P."/>
            <person name="Shinohara A."/>
            <person name="Yoshida Y."/>
            <person name="Fujiwara M."/>
            <person name="Mori M."/>
            <person name="Tomita M."/>
            <person name="Arakawa K."/>
        </authorList>
    </citation>
    <scope>NUCLEOTIDE SEQUENCE [LARGE SCALE GENOMIC DNA]</scope>
</reference>